<reference evidence="1" key="1">
    <citation type="submission" date="2019-04" db="EMBL/GenBank/DDBJ databases">
        <title>Microbes associate with the intestines of laboratory mice.</title>
        <authorList>
            <person name="Navarre W."/>
            <person name="Wong E."/>
            <person name="Huang K."/>
            <person name="Tropini C."/>
            <person name="Ng K."/>
            <person name="Yu B."/>
        </authorList>
    </citation>
    <scope>NUCLEOTIDE SEQUENCE</scope>
    <source>
        <strain evidence="1">NM04_E33</strain>
    </source>
</reference>
<organism evidence="1 2">
    <name type="scientific">Lepagella muris</name>
    <dbReference type="NCBI Taxonomy" id="3032870"/>
    <lineage>
        <taxon>Bacteria</taxon>
        <taxon>Pseudomonadati</taxon>
        <taxon>Bacteroidota</taxon>
        <taxon>Bacteroidia</taxon>
        <taxon>Bacteroidales</taxon>
        <taxon>Muribaculaceae</taxon>
        <taxon>Lepagella</taxon>
    </lineage>
</organism>
<evidence type="ECO:0000313" key="2">
    <source>
        <dbReference type="Proteomes" id="UP000306319"/>
    </source>
</evidence>
<dbReference type="EMBL" id="SRYB01000035">
    <property type="protein sequence ID" value="TGY76840.1"/>
    <property type="molecule type" value="Genomic_DNA"/>
</dbReference>
<name>A0AC61RE06_9BACT</name>
<comment type="caution">
    <text evidence="1">The sequence shown here is derived from an EMBL/GenBank/DDBJ whole genome shotgun (WGS) entry which is preliminary data.</text>
</comment>
<dbReference type="Proteomes" id="UP000306319">
    <property type="component" value="Unassembled WGS sequence"/>
</dbReference>
<evidence type="ECO:0000313" key="1">
    <source>
        <dbReference type="EMBL" id="TGY76840.1"/>
    </source>
</evidence>
<keyword evidence="2" id="KW-1185">Reference proteome</keyword>
<sequence length="92" mass="10358">MKPRTEPEGGTAFKDTTYPSSKPPNSQFSRTDCCLEYSGGGFTEDRRHHLNLSGYDVKLVPRFTSYLLSRGSSRSMVCELFVASNFTNRSDH</sequence>
<accession>A0AC61RE06</accession>
<protein>
    <submittedName>
        <fullName evidence="1">Uncharacterized protein</fullName>
    </submittedName>
</protein>
<gene>
    <name evidence="1" type="ORF">E5331_17195</name>
</gene>
<proteinExistence type="predicted"/>